<evidence type="ECO:0000313" key="2">
    <source>
        <dbReference type="Proteomes" id="UP000886523"/>
    </source>
</evidence>
<gene>
    <name evidence="1" type="ORF">BS47DRAFT_1348683</name>
</gene>
<feature type="non-terminal residue" evidence="1">
    <location>
        <position position="1"/>
    </location>
</feature>
<organism evidence="1 2">
    <name type="scientific">Hydnum rufescens UP504</name>
    <dbReference type="NCBI Taxonomy" id="1448309"/>
    <lineage>
        <taxon>Eukaryota</taxon>
        <taxon>Fungi</taxon>
        <taxon>Dikarya</taxon>
        <taxon>Basidiomycota</taxon>
        <taxon>Agaricomycotina</taxon>
        <taxon>Agaricomycetes</taxon>
        <taxon>Cantharellales</taxon>
        <taxon>Hydnaceae</taxon>
        <taxon>Hydnum</taxon>
    </lineage>
</organism>
<dbReference type="Proteomes" id="UP000886523">
    <property type="component" value="Unassembled WGS sequence"/>
</dbReference>
<keyword evidence="2" id="KW-1185">Reference proteome</keyword>
<reference evidence="1" key="1">
    <citation type="journal article" date="2020" name="Nat. Commun.">
        <title>Large-scale genome sequencing of mycorrhizal fungi provides insights into the early evolution of symbiotic traits.</title>
        <authorList>
            <person name="Miyauchi S."/>
            <person name="Kiss E."/>
            <person name="Kuo A."/>
            <person name="Drula E."/>
            <person name="Kohler A."/>
            <person name="Sanchez-Garcia M."/>
            <person name="Morin E."/>
            <person name="Andreopoulos B."/>
            <person name="Barry K.W."/>
            <person name="Bonito G."/>
            <person name="Buee M."/>
            <person name="Carver A."/>
            <person name="Chen C."/>
            <person name="Cichocki N."/>
            <person name="Clum A."/>
            <person name="Culley D."/>
            <person name="Crous P.W."/>
            <person name="Fauchery L."/>
            <person name="Girlanda M."/>
            <person name="Hayes R.D."/>
            <person name="Keri Z."/>
            <person name="LaButti K."/>
            <person name="Lipzen A."/>
            <person name="Lombard V."/>
            <person name="Magnuson J."/>
            <person name="Maillard F."/>
            <person name="Murat C."/>
            <person name="Nolan M."/>
            <person name="Ohm R.A."/>
            <person name="Pangilinan J."/>
            <person name="Pereira M.F."/>
            <person name="Perotto S."/>
            <person name="Peter M."/>
            <person name="Pfister S."/>
            <person name="Riley R."/>
            <person name="Sitrit Y."/>
            <person name="Stielow J.B."/>
            <person name="Szollosi G."/>
            <person name="Zifcakova L."/>
            <person name="Stursova M."/>
            <person name="Spatafora J.W."/>
            <person name="Tedersoo L."/>
            <person name="Vaario L.M."/>
            <person name="Yamada A."/>
            <person name="Yan M."/>
            <person name="Wang P."/>
            <person name="Xu J."/>
            <person name="Bruns T."/>
            <person name="Baldrian P."/>
            <person name="Vilgalys R."/>
            <person name="Dunand C."/>
            <person name="Henrissat B."/>
            <person name="Grigoriev I.V."/>
            <person name="Hibbett D."/>
            <person name="Nagy L.G."/>
            <person name="Martin F.M."/>
        </authorList>
    </citation>
    <scope>NUCLEOTIDE SEQUENCE</scope>
    <source>
        <strain evidence="1">UP504</strain>
    </source>
</reference>
<sequence length="61" mass="7104">MTSHLPGGSQPLEEYLPLPPAFSSSAQIPKYFVYELMQFPMVMWRTVDSCMSDTLEKQWIY</sequence>
<evidence type="ECO:0000313" key="1">
    <source>
        <dbReference type="EMBL" id="KAF9509868.1"/>
    </source>
</evidence>
<name>A0A9P6AQ81_9AGAM</name>
<dbReference type="EMBL" id="MU129027">
    <property type="protein sequence ID" value="KAF9509868.1"/>
    <property type="molecule type" value="Genomic_DNA"/>
</dbReference>
<dbReference type="AlphaFoldDB" id="A0A9P6AQ81"/>
<accession>A0A9P6AQ81</accession>
<protein>
    <submittedName>
        <fullName evidence="1">Uncharacterized protein</fullName>
    </submittedName>
</protein>
<comment type="caution">
    <text evidence="1">The sequence shown here is derived from an EMBL/GenBank/DDBJ whole genome shotgun (WGS) entry which is preliminary data.</text>
</comment>
<proteinExistence type="predicted"/>